<name>A0A0F7PDS1_9EURY</name>
<accession>A0A0F7PDS1</accession>
<organism evidence="1 4">
    <name type="scientific">Halanaeroarchaeum sulfurireducens</name>
    <dbReference type="NCBI Taxonomy" id="1604004"/>
    <lineage>
        <taxon>Archaea</taxon>
        <taxon>Methanobacteriati</taxon>
        <taxon>Methanobacteriota</taxon>
        <taxon>Stenosarchaea group</taxon>
        <taxon>Halobacteria</taxon>
        <taxon>Halobacteriales</taxon>
        <taxon>Halobacteriaceae</taxon>
        <taxon>Halanaeroarchaeum</taxon>
    </lineage>
</organism>
<sequence>MPQPGVPGAEEDSSVELPCGRTVPVSDFHLGMREYECACGETHAVVLDPHPLSRFIPEDTVEVLKTAIETSPDDEFEEFGIPYLLGAVIDEHPDEMIVHDASSNGSVGYAILWVARFDSEELHRRVVELVVTLMEHALAHAEDDEAIGQFESQLADFDVDAFVEEYREVRDFEDEFDEPV</sequence>
<evidence type="ECO:0000313" key="2">
    <source>
        <dbReference type="EMBL" id="ALG82739.1"/>
    </source>
</evidence>
<dbReference type="KEGG" id="hsu:HLASF_1874"/>
<dbReference type="STRING" id="1604004.HLASA_1860"/>
<dbReference type="GeneID" id="26011194"/>
<dbReference type="Proteomes" id="UP000069906">
    <property type="component" value="Chromosome"/>
</dbReference>
<dbReference type="KEGG" id="hsf:HLASA_1860"/>
<reference evidence="2 3" key="3">
    <citation type="journal article" date="2016" name="Stand. Genomic Sci.">
        <title>Complete genome sequence of 'Halanaeroarchaeum sulfurireducens' M27-SA2, a sulfur-reducing and acetate-oxidizing haloarchaeon from the deep-sea hypersaline anoxic lake Medee.</title>
        <authorList>
            <person name="Messina E."/>
            <person name="Sorokin D.Y."/>
            <person name="Kublanov I.V."/>
            <person name="Toshchakov S."/>
            <person name="Lopatina A."/>
            <person name="Arcadi E."/>
            <person name="Smedile F."/>
            <person name="La Spada G."/>
            <person name="La Cono V."/>
            <person name="Yakimov M.M."/>
        </authorList>
    </citation>
    <scope>NUCLEOTIDE SEQUENCE [LARGE SCALE GENOMIC DNA]</scope>
    <source>
        <strain evidence="2 3">M27-SA2</strain>
    </source>
</reference>
<proteinExistence type="predicted"/>
<reference evidence="1 4" key="1">
    <citation type="journal article" date="2015" name="ISME J.">
        <title>Elemental sulfur and acetate can support life of a novel strictly anaerobic haloarchaeon.</title>
        <authorList>
            <person name="Sorokin D.Y."/>
            <person name="Kublanov I.V."/>
            <person name="Gavrilov S.N."/>
            <person name="Rojo D."/>
            <person name="Roman P."/>
            <person name="Golyshin P.N."/>
            <person name="Slepak V.Z."/>
            <person name="Smedile F."/>
            <person name="Ferrer M."/>
            <person name="Messina E."/>
            <person name="La Cono V."/>
            <person name="Yakimov M.M."/>
        </authorList>
    </citation>
    <scope>NUCLEOTIDE SEQUENCE [LARGE SCALE GENOMIC DNA]</scope>
    <source>
        <strain evidence="1 4">HSR2</strain>
    </source>
</reference>
<dbReference type="EMBL" id="CP008874">
    <property type="protein sequence ID" value="AKH98345.1"/>
    <property type="molecule type" value="Genomic_DNA"/>
</dbReference>
<dbReference type="OrthoDB" id="156206at2157"/>
<gene>
    <name evidence="2" type="ORF">HLASA_1860</name>
    <name evidence="1" type="ORF">HLASF_1874</name>
</gene>
<reference evidence="3" key="2">
    <citation type="submission" date="2015-05" db="EMBL/GenBank/DDBJ databases">
        <title>Complete genome sequence of Halanaeroarchaeum sulfurireducens type strain M27-SA2, a sulfate-reducer haloarchaeon from marine anoxic lake Medee.</title>
        <authorList>
            <person name="Messina E."/>
            <person name="Kublanov I.V."/>
            <person name="Toshchakov S."/>
            <person name="Arcadi E."/>
            <person name="La Spada G."/>
            <person name="La Cono V."/>
            <person name="Yakimov M.M."/>
        </authorList>
    </citation>
    <scope>NUCLEOTIDE SEQUENCE [LARGE SCALE GENOMIC DNA]</scope>
    <source>
        <strain evidence="3">M27-SA2</strain>
    </source>
</reference>
<dbReference type="HOGENOM" id="CLU_1514566_0_0_2"/>
<protein>
    <submittedName>
        <fullName evidence="1">Uncharacterized protein</fullName>
    </submittedName>
</protein>
<dbReference type="EMBL" id="CP011564">
    <property type="protein sequence ID" value="ALG82739.1"/>
    <property type="molecule type" value="Genomic_DNA"/>
</dbReference>
<keyword evidence="4" id="KW-1185">Reference proteome</keyword>
<dbReference type="Pfam" id="PF19132">
    <property type="entry name" value="DUF5815"/>
    <property type="match status" value="1"/>
</dbReference>
<dbReference type="AlphaFoldDB" id="A0A0F7PDS1"/>
<dbReference type="InterPro" id="IPR043853">
    <property type="entry name" value="DUF5815"/>
</dbReference>
<dbReference type="RefSeq" id="WP_050049014.1">
    <property type="nucleotide sequence ID" value="NZ_CP008874.1"/>
</dbReference>
<dbReference type="Proteomes" id="UP000060390">
    <property type="component" value="Chromosome"/>
</dbReference>
<evidence type="ECO:0000313" key="3">
    <source>
        <dbReference type="Proteomes" id="UP000060390"/>
    </source>
</evidence>
<evidence type="ECO:0000313" key="4">
    <source>
        <dbReference type="Proteomes" id="UP000069906"/>
    </source>
</evidence>
<evidence type="ECO:0000313" key="1">
    <source>
        <dbReference type="EMBL" id="AKH98345.1"/>
    </source>
</evidence>